<dbReference type="Gene3D" id="2.60.120.620">
    <property type="entry name" value="q2cbj1_9rhob like domain"/>
    <property type="match status" value="1"/>
</dbReference>
<reference evidence="2" key="1">
    <citation type="submission" date="2021-08" db="EMBL/GenBank/DDBJ databases">
        <title>Genome of a novel bacterium of the phylum Verrucomicrobia, Oleiharenicola sp. KSB-15.</title>
        <authorList>
            <person name="Chung J.-H."/>
            <person name="Ahn J.-H."/>
            <person name="Yoon Y."/>
            <person name="Kim D.-Y."/>
            <person name="An S.-H."/>
            <person name="Park I."/>
            <person name="Yeon J."/>
        </authorList>
    </citation>
    <scope>NUCLEOTIDE SEQUENCE</scope>
    <source>
        <strain evidence="2">KSB-15</strain>
    </source>
</reference>
<evidence type="ECO:0000256" key="1">
    <source>
        <dbReference type="ARBA" id="ARBA00001954"/>
    </source>
</evidence>
<protein>
    <submittedName>
        <fullName evidence="2">Phytanoyl-CoA dioxygenase family protein</fullName>
    </submittedName>
</protein>
<organism evidence="2 3">
    <name type="scientific">Horticoccus luteus</name>
    <dbReference type="NCBI Taxonomy" id="2862869"/>
    <lineage>
        <taxon>Bacteria</taxon>
        <taxon>Pseudomonadati</taxon>
        <taxon>Verrucomicrobiota</taxon>
        <taxon>Opitutia</taxon>
        <taxon>Opitutales</taxon>
        <taxon>Opitutaceae</taxon>
        <taxon>Horticoccus</taxon>
    </lineage>
</organism>
<dbReference type="EMBL" id="CP080507">
    <property type="protein sequence ID" value="QYM79531.1"/>
    <property type="molecule type" value="Genomic_DNA"/>
</dbReference>
<gene>
    <name evidence="2" type="ORF">K0B96_02630</name>
</gene>
<dbReference type="Proteomes" id="UP000825051">
    <property type="component" value="Chromosome"/>
</dbReference>
<dbReference type="PANTHER" id="PTHR20883">
    <property type="entry name" value="PHYTANOYL-COA DIOXYGENASE DOMAIN CONTAINING 1"/>
    <property type="match status" value="1"/>
</dbReference>
<dbReference type="Pfam" id="PF05721">
    <property type="entry name" value="PhyH"/>
    <property type="match status" value="1"/>
</dbReference>
<dbReference type="InterPro" id="IPR008775">
    <property type="entry name" value="Phytyl_CoA_dOase-like"/>
</dbReference>
<dbReference type="AlphaFoldDB" id="A0A8F9TUV5"/>
<dbReference type="PANTHER" id="PTHR20883:SF48">
    <property type="entry name" value="ECTOINE DIOXYGENASE"/>
    <property type="match status" value="1"/>
</dbReference>
<name>A0A8F9TUV5_9BACT</name>
<keyword evidence="2" id="KW-0560">Oxidoreductase</keyword>
<keyword evidence="3" id="KW-1185">Reference proteome</keyword>
<dbReference type="GO" id="GO:0016706">
    <property type="term" value="F:2-oxoglutarate-dependent dioxygenase activity"/>
    <property type="evidence" value="ECO:0007669"/>
    <property type="project" value="UniProtKB-ARBA"/>
</dbReference>
<evidence type="ECO:0000313" key="3">
    <source>
        <dbReference type="Proteomes" id="UP000825051"/>
    </source>
</evidence>
<proteinExistence type="predicted"/>
<dbReference type="GO" id="GO:0005506">
    <property type="term" value="F:iron ion binding"/>
    <property type="evidence" value="ECO:0007669"/>
    <property type="project" value="UniProtKB-ARBA"/>
</dbReference>
<accession>A0A8F9TUV5</accession>
<evidence type="ECO:0000313" key="2">
    <source>
        <dbReference type="EMBL" id="QYM79531.1"/>
    </source>
</evidence>
<sequence>MLTYDQVQLFDRDGYVLVPDVFTPQEIEILVANVGGARTKKHEGNMPDAAGRSSKLSLWADIGDDVFGAVSASPRVVNNARILLREEVYHWHSKVMLKEPRVGGAWEWHQDYGYWYGDGCLYPRMISCMIALDAATRENGCLKVIPGSHLLGRFDHGRVGQQAGADQERVAAVAERLGVVYCEAPAGSALFFHGNTFHASEANLSDRPRRAYICCYNAFSNVPYGGHGHGRPEPIAVAPDDAILRFTTASEPTTAAR</sequence>
<dbReference type="SUPFAM" id="SSF51197">
    <property type="entry name" value="Clavaminate synthase-like"/>
    <property type="match status" value="1"/>
</dbReference>
<comment type="cofactor">
    <cofactor evidence="1">
        <name>Fe(2+)</name>
        <dbReference type="ChEBI" id="CHEBI:29033"/>
    </cofactor>
</comment>
<dbReference type="KEGG" id="ole:K0B96_02630"/>
<dbReference type="RefSeq" id="WP_220163513.1">
    <property type="nucleotide sequence ID" value="NZ_CP080507.1"/>
</dbReference>
<keyword evidence="2" id="KW-0223">Dioxygenase</keyword>